<evidence type="ECO:0000313" key="3">
    <source>
        <dbReference type="Proteomes" id="UP000479710"/>
    </source>
</evidence>
<dbReference type="Proteomes" id="UP000479710">
    <property type="component" value="Unassembled WGS sequence"/>
</dbReference>
<dbReference type="AlphaFoldDB" id="A0A6G1DKM9"/>
<name>A0A6G1DKM9_9ORYZ</name>
<organism evidence="2 3">
    <name type="scientific">Oryza meyeriana var. granulata</name>
    <dbReference type="NCBI Taxonomy" id="110450"/>
    <lineage>
        <taxon>Eukaryota</taxon>
        <taxon>Viridiplantae</taxon>
        <taxon>Streptophyta</taxon>
        <taxon>Embryophyta</taxon>
        <taxon>Tracheophyta</taxon>
        <taxon>Spermatophyta</taxon>
        <taxon>Magnoliopsida</taxon>
        <taxon>Liliopsida</taxon>
        <taxon>Poales</taxon>
        <taxon>Poaceae</taxon>
        <taxon>BOP clade</taxon>
        <taxon>Oryzoideae</taxon>
        <taxon>Oryzeae</taxon>
        <taxon>Oryzinae</taxon>
        <taxon>Oryza</taxon>
        <taxon>Oryza meyeriana</taxon>
    </lineage>
</organism>
<dbReference type="EMBL" id="SPHZ02000006">
    <property type="protein sequence ID" value="KAF0912283.1"/>
    <property type="molecule type" value="Genomic_DNA"/>
</dbReference>
<dbReference type="OrthoDB" id="1925259at2759"/>
<accession>A0A6G1DKM9</accession>
<dbReference type="PANTHER" id="PTHR46836">
    <property type="entry name" value="AFADIN"/>
    <property type="match status" value="1"/>
</dbReference>
<dbReference type="InterPro" id="IPR025486">
    <property type="entry name" value="DUF4378"/>
</dbReference>
<keyword evidence="3" id="KW-1185">Reference proteome</keyword>
<sequence>MAVRSDMNKKYPCQVTTTMILLTSLWKHFRLERKYKKIDTWPRPERKLLFDLANSVLSEIPAPCIRGQQEELAVGHPDYQVLDPEWLKVGCVAS</sequence>
<comment type="caution">
    <text evidence="2">The sequence shown here is derived from an EMBL/GenBank/DDBJ whole genome shotgun (WGS) entry which is preliminary data.</text>
</comment>
<proteinExistence type="predicted"/>
<feature type="domain" description="DUF4378" evidence="1">
    <location>
        <begin position="30"/>
        <end position="63"/>
    </location>
</feature>
<reference evidence="2 3" key="1">
    <citation type="submission" date="2019-11" db="EMBL/GenBank/DDBJ databases">
        <title>Whole genome sequence of Oryza granulata.</title>
        <authorList>
            <person name="Li W."/>
        </authorList>
    </citation>
    <scope>NUCLEOTIDE SEQUENCE [LARGE SCALE GENOMIC DNA]</scope>
    <source>
        <strain evidence="3">cv. Menghai</strain>
        <tissue evidence="2">Leaf</tissue>
    </source>
</reference>
<dbReference type="PANTHER" id="PTHR46836:SF6">
    <property type="entry name" value="EXPRESSED PROTEIN"/>
    <property type="match status" value="1"/>
</dbReference>
<gene>
    <name evidence="2" type="ORF">E2562_013964</name>
</gene>
<evidence type="ECO:0000313" key="2">
    <source>
        <dbReference type="EMBL" id="KAF0912283.1"/>
    </source>
</evidence>
<evidence type="ECO:0000259" key="1">
    <source>
        <dbReference type="Pfam" id="PF14309"/>
    </source>
</evidence>
<protein>
    <recommendedName>
        <fullName evidence="1">DUF4378 domain-containing protein</fullName>
    </recommendedName>
</protein>
<dbReference type="Pfam" id="PF14309">
    <property type="entry name" value="DUF4378"/>
    <property type="match status" value="1"/>
</dbReference>